<name>A0A953NFP2_9MOLU</name>
<reference evidence="2 3" key="1">
    <citation type="submission" date="2021-09" db="EMBL/GenBank/DDBJ databases">
        <title>WGS of Mycoplasma sp. Zaradi2 strains.</title>
        <authorList>
            <person name="Spergser J."/>
        </authorList>
    </citation>
    <scope>NUCLEOTIDE SEQUENCE [LARGE SCALE GENOMIC DNA]</scope>
    <source>
        <strain evidence="2 3">1331</strain>
    </source>
</reference>
<feature type="transmembrane region" description="Helical" evidence="1">
    <location>
        <begin position="12"/>
        <end position="30"/>
    </location>
</feature>
<keyword evidence="1" id="KW-0472">Membrane</keyword>
<comment type="caution">
    <text evidence="2">The sequence shown here is derived from an EMBL/GenBank/DDBJ whole genome shotgun (WGS) entry which is preliminary data.</text>
</comment>
<feature type="transmembrane region" description="Helical" evidence="1">
    <location>
        <begin position="50"/>
        <end position="77"/>
    </location>
</feature>
<evidence type="ECO:0000256" key="1">
    <source>
        <dbReference type="SAM" id="Phobius"/>
    </source>
</evidence>
<keyword evidence="3" id="KW-1185">Reference proteome</keyword>
<gene>
    <name evidence="2" type="ORF">LAD73_00575</name>
</gene>
<evidence type="ECO:0000313" key="3">
    <source>
        <dbReference type="Proteomes" id="UP000772186"/>
    </source>
</evidence>
<keyword evidence="1" id="KW-1133">Transmembrane helix</keyword>
<proteinExistence type="predicted"/>
<protein>
    <submittedName>
        <fullName evidence="2">Uncharacterized protein</fullName>
    </submittedName>
</protein>
<evidence type="ECO:0000313" key="2">
    <source>
        <dbReference type="EMBL" id="MBZ4195219.1"/>
    </source>
</evidence>
<dbReference type="AlphaFoldDB" id="A0A953NFP2"/>
<feature type="transmembrane region" description="Helical" evidence="1">
    <location>
        <begin position="89"/>
        <end position="107"/>
    </location>
</feature>
<accession>A0A953NFP2</accession>
<keyword evidence="1" id="KW-0812">Transmembrane</keyword>
<dbReference type="Proteomes" id="UP000772186">
    <property type="component" value="Unassembled WGS sequence"/>
</dbReference>
<dbReference type="RefSeq" id="WP_223644374.1">
    <property type="nucleotide sequence ID" value="NZ_JAIQBY010000002.1"/>
</dbReference>
<feature type="non-terminal residue" evidence="2">
    <location>
        <position position="108"/>
    </location>
</feature>
<sequence length="108" mass="12831">MQLSTSEIVQFTFITVFLLFTFLVKVHYFFSFKSKEWHIYNYGVGKWYSSLSIMIIAMIFSGIVIYPWVMALIINLFNKYYNDSLLHPLQAKTPIIFSFIIVQFIHIN</sequence>
<organism evidence="2 3">
    <name type="scientific">Mycoplasma tauri</name>
    <dbReference type="NCBI Taxonomy" id="547987"/>
    <lineage>
        <taxon>Bacteria</taxon>
        <taxon>Bacillati</taxon>
        <taxon>Mycoplasmatota</taxon>
        <taxon>Mollicutes</taxon>
        <taxon>Mycoplasmataceae</taxon>
        <taxon>Mycoplasma</taxon>
    </lineage>
</organism>
<dbReference type="EMBL" id="JAIQBY010000002">
    <property type="protein sequence ID" value="MBZ4195219.1"/>
    <property type="molecule type" value="Genomic_DNA"/>
</dbReference>